<dbReference type="AlphaFoldDB" id="A0A179B0I5"/>
<evidence type="ECO:0000256" key="7">
    <source>
        <dbReference type="ARBA" id="ARBA00018366"/>
    </source>
</evidence>
<comment type="subcellular location">
    <subcellularLocation>
        <location evidence="3">Membrane</location>
    </subcellularLocation>
</comment>
<dbReference type="Gene3D" id="3.20.20.70">
    <property type="entry name" value="Aldolase class I"/>
    <property type="match status" value="1"/>
</dbReference>
<keyword evidence="10" id="KW-0665">Pyrimidine biosynthesis</keyword>
<comment type="caution">
    <text evidence="16">The sequence shown here is derived from an EMBL/GenBank/DDBJ whole genome shotgun (WGS) entry which is preliminary data.</text>
</comment>
<dbReference type="InterPro" id="IPR001295">
    <property type="entry name" value="Dihydroorotate_DH_CS"/>
</dbReference>
<dbReference type="Proteomes" id="UP000078368">
    <property type="component" value="Unassembled WGS sequence"/>
</dbReference>
<evidence type="ECO:0000256" key="13">
    <source>
        <dbReference type="ARBA" id="ARBA00048639"/>
    </source>
</evidence>
<dbReference type="InterPro" id="IPR013785">
    <property type="entry name" value="Aldolase_TIM"/>
</dbReference>
<reference evidence="16 17" key="1">
    <citation type="submission" date="2016-04" db="EMBL/GenBank/DDBJ databases">
        <title>Peptidophaga gingivicola gen. nov., sp. nov., isolated from human subgingival plaque.</title>
        <authorList>
            <person name="Beall C.J."/>
            <person name="Mokrzan E.M."/>
            <person name="Griffen A.L."/>
            <person name="Leys E.J."/>
        </authorList>
    </citation>
    <scope>NUCLEOTIDE SEQUENCE [LARGE SCALE GENOMIC DNA]</scope>
    <source>
        <strain evidence="16 17">BA112</strain>
    </source>
</reference>
<dbReference type="OrthoDB" id="9802377at2"/>
<dbReference type="UniPathway" id="UPA00070">
    <property type="reaction ID" value="UER00946"/>
</dbReference>
<protein>
    <recommendedName>
        <fullName evidence="7 14">Dihydroorotate dehydrogenase (quinone)</fullName>
        <ecNumber evidence="6 14">1.3.5.2</ecNumber>
    </recommendedName>
</protein>
<evidence type="ECO:0000256" key="4">
    <source>
        <dbReference type="ARBA" id="ARBA00005161"/>
    </source>
</evidence>
<evidence type="ECO:0000256" key="1">
    <source>
        <dbReference type="ARBA" id="ARBA00001917"/>
    </source>
</evidence>
<proteinExistence type="inferred from homology"/>
<dbReference type="GO" id="GO:0044205">
    <property type="term" value="P:'de novo' UMP biosynthetic process"/>
    <property type="evidence" value="ECO:0007669"/>
    <property type="project" value="UniProtKB-UniPathway"/>
</dbReference>
<dbReference type="STRING" id="1823756.A4H34_08945"/>
<dbReference type="GO" id="GO:0006207">
    <property type="term" value="P:'de novo' pyrimidine nucleobase biosynthetic process"/>
    <property type="evidence" value="ECO:0007669"/>
    <property type="project" value="UniProtKB-UniRule"/>
</dbReference>
<evidence type="ECO:0000259" key="15">
    <source>
        <dbReference type="Pfam" id="PF01180"/>
    </source>
</evidence>
<dbReference type="NCBIfam" id="TIGR01036">
    <property type="entry name" value="pyrD_sub2"/>
    <property type="match status" value="1"/>
</dbReference>
<dbReference type="GO" id="GO:0106430">
    <property type="term" value="F:dihydroorotate dehydrogenase (quinone) activity"/>
    <property type="evidence" value="ECO:0007669"/>
    <property type="project" value="UniProtKB-EC"/>
</dbReference>
<dbReference type="PROSITE" id="PS00912">
    <property type="entry name" value="DHODEHASE_2"/>
    <property type="match status" value="1"/>
</dbReference>
<dbReference type="InterPro" id="IPR005719">
    <property type="entry name" value="Dihydroorotate_DH_2"/>
</dbReference>
<comment type="function">
    <text evidence="2">Catalyzes the conversion of dihydroorotate to orotate with quinone as electron acceptor.</text>
</comment>
<dbReference type="SUPFAM" id="SSF51395">
    <property type="entry name" value="FMN-linked oxidoreductases"/>
    <property type="match status" value="1"/>
</dbReference>
<evidence type="ECO:0000256" key="14">
    <source>
        <dbReference type="NCBIfam" id="TIGR01036"/>
    </source>
</evidence>
<keyword evidence="11" id="KW-0560">Oxidoreductase</keyword>
<evidence type="ECO:0000256" key="8">
    <source>
        <dbReference type="ARBA" id="ARBA00022630"/>
    </source>
</evidence>
<evidence type="ECO:0000256" key="3">
    <source>
        <dbReference type="ARBA" id="ARBA00004370"/>
    </source>
</evidence>
<dbReference type="CDD" id="cd04738">
    <property type="entry name" value="DHOD_2_like"/>
    <property type="match status" value="1"/>
</dbReference>
<comment type="similarity">
    <text evidence="5">Belongs to the dihydroorotate dehydrogenase family. Type 2 subfamily.</text>
</comment>
<evidence type="ECO:0000256" key="10">
    <source>
        <dbReference type="ARBA" id="ARBA00022975"/>
    </source>
</evidence>
<dbReference type="EC" id="1.3.5.2" evidence="6 14"/>
<keyword evidence="12" id="KW-0472">Membrane</keyword>
<keyword evidence="8" id="KW-0285">Flavoprotein</keyword>
<dbReference type="Pfam" id="PF01180">
    <property type="entry name" value="DHO_dh"/>
    <property type="match status" value="1"/>
</dbReference>
<accession>A0A179B0I5</accession>
<evidence type="ECO:0000313" key="17">
    <source>
        <dbReference type="Proteomes" id="UP000078368"/>
    </source>
</evidence>
<organism evidence="16 17">
    <name type="scientific">Peptidiphaga gingivicola</name>
    <dbReference type="NCBI Taxonomy" id="2741497"/>
    <lineage>
        <taxon>Bacteria</taxon>
        <taxon>Bacillati</taxon>
        <taxon>Actinomycetota</taxon>
        <taxon>Actinomycetes</taxon>
        <taxon>Actinomycetales</taxon>
        <taxon>Actinomycetaceae</taxon>
        <taxon>Peptidiphaga</taxon>
    </lineage>
</organism>
<dbReference type="InterPro" id="IPR050074">
    <property type="entry name" value="DHO_dehydrogenase"/>
</dbReference>
<gene>
    <name evidence="16" type="ORF">A4H34_08945</name>
</gene>
<evidence type="ECO:0000313" key="16">
    <source>
        <dbReference type="EMBL" id="OAP85228.1"/>
    </source>
</evidence>
<evidence type="ECO:0000256" key="11">
    <source>
        <dbReference type="ARBA" id="ARBA00023002"/>
    </source>
</evidence>
<dbReference type="InterPro" id="IPR005720">
    <property type="entry name" value="Dihydroorotate_DH_cat"/>
</dbReference>
<dbReference type="InterPro" id="IPR012135">
    <property type="entry name" value="Dihydroorotate_DH_1_2"/>
</dbReference>
<keyword evidence="9" id="KW-0288">FMN</keyword>
<dbReference type="GO" id="GO:0005737">
    <property type="term" value="C:cytoplasm"/>
    <property type="evidence" value="ECO:0007669"/>
    <property type="project" value="InterPro"/>
</dbReference>
<evidence type="ECO:0000256" key="12">
    <source>
        <dbReference type="ARBA" id="ARBA00023136"/>
    </source>
</evidence>
<evidence type="ECO:0000256" key="2">
    <source>
        <dbReference type="ARBA" id="ARBA00003125"/>
    </source>
</evidence>
<dbReference type="PROSITE" id="PS00911">
    <property type="entry name" value="DHODEHASE_1"/>
    <property type="match status" value="1"/>
</dbReference>
<sequence>MLYRLLYKHALAKTDPEQAHKTAMRLIGAFGRSPLARLSSATVGHLGGDRLRGLLARPVPGRLGLAAGQDKNATAVLGTIAMGFAFTEVGTVTPLPQPGNDRPRLWRLPEERAFRNRMGFNNDGADAVAERLAMLRLTRRGRACVVGVNVGKNKWVEAADAPADYAVCARKLAPYADYLVVNVSSPNTPGLRDLQAVESLRPIVRATREAADLAAGRRVPILVKIAPDLGDADVDGVADLAVEEEMDGVVATNTTVAHSHGEGGLSGEPVRARALEVVSRLRKRLGPDYIVIGVGGIFTVSDAEAMVSAGADLLEALTGFVYEGPLMPGRINRALARK</sequence>
<dbReference type="RefSeq" id="WP_064231865.1">
    <property type="nucleotide sequence ID" value="NZ_LVZK01000003.1"/>
</dbReference>
<dbReference type="EMBL" id="LVZK01000003">
    <property type="protein sequence ID" value="OAP85228.1"/>
    <property type="molecule type" value="Genomic_DNA"/>
</dbReference>
<comment type="pathway">
    <text evidence="4">Pyrimidine metabolism; UMP biosynthesis via de novo pathway; orotate from (S)-dihydroorotate (quinone route): step 1/1.</text>
</comment>
<dbReference type="NCBIfam" id="NF003652">
    <property type="entry name" value="PRK05286.2-5"/>
    <property type="match status" value="1"/>
</dbReference>
<name>A0A179B0I5_9ACTO</name>
<dbReference type="GO" id="GO:0005886">
    <property type="term" value="C:plasma membrane"/>
    <property type="evidence" value="ECO:0007669"/>
    <property type="project" value="TreeGrafter"/>
</dbReference>
<evidence type="ECO:0000256" key="9">
    <source>
        <dbReference type="ARBA" id="ARBA00022643"/>
    </source>
</evidence>
<feature type="domain" description="Dihydroorotate dehydrogenase catalytic" evidence="15">
    <location>
        <begin position="62"/>
        <end position="337"/>
    </location>
</feature>
<evidence type="ECO:0000256" key="6">
    <source>
        <dbReference type="ARBA" id="ARBA00012791"/>
    </source>
</evidence>
<dbReference type="PANTHER" id="PTHR48109">
    <property type="entry name" value="DIHYDROOROTATE DEHYDROGENASE (QUINONE), MITOCHONDRIAL-RELATED"/>
    <property type="match status" value="1"/>
</dbReference>
<dbReference type="PANTHER" id="PTHR48109:SF4">
    <property type="entry name" value="DIHYDROOROTATE DEHYDROGENASE (QUINONE), MITOCHONDRIAL"/>
    <property type="match status" value="1"/>
</dbReference>
<comment type="catalytic activity">
    <reaction evidence="13">
        <text>(S)-dihydroorotate + a quinone = orotate + a quinol</text>
        <dbReference type="Rhea" id="RHEA:30187"/>
        <dbReference type="ChEBI" id="CHEBI:24646"/>
        <dbReference type="ChEBI" id="CHEBI:30839"/>
        <dbReference type="ChEBI" id="CHEBI:30864"/>
        <dbReference type="ChEBI" id="CHEBI:132124"/>
        <dbReference type="EC" id="1.3.5.2"/>
    </reaction>
</comment>
<evidence type="ECO:0000256" key="5">
    <source>
        <dbReference type="ARBA" id="ARBA00005359"/>
    </source>
</evidence>
<dbReference type="PIRSF" id="PIRSF000164">
    <property type="entry name" value="DHO_oxidase"/>
    <property type="match status" value="1"/>
</dbReference>
<comment type="cofactor">
    <cofactor evidence="1">
        <name>FMN</name>
        <dbReference type="ChEBI" id="CHEBI:58210"/>
    </cofactor>
</comment>
<keyword evidence="17" id="KW-1185">Reference proteome</keyword>